<organism evidence="19 20">
    <name type="scientific">Patella caerulea</name>
    <name type="common">Rayed Mediterranean limpet</name>
    <dbReference type="NCBI Taxonomy" id="87958"/>
    <lineage>
        <taxon>Eukaryota</taxon>
        <taxon>Metazoa</taxon>
        <taxon>Spiralia</taxon>
        <taxon>Lophotrochozoa</taxon>
        <taxon>Mollusca</taxon>
        <taxon>Gastropoda</taxon>
        <taxon>Patellogastropoda</taxon>
        <taxon>Patelloidea</taxon>
        <taxon>Patellidae</taxon>
        <taxon>Patella</taxon>
    </lineage>
</organism>
<evidence type="ECO:0000256" key="16">
    <source>
        <dbReference type="SAM" id="Phobius"/>
    </source>
</evidence>
<proteinExistence type="inferred from homology"/>
<evidence type="ECO:0000256" key="8">
    <source>
        <dbReference type="ARBA" id="ARBA00022737"/>
    </source>
</evidence>
<dbReference type="AlphaFoldDB" id="A0AAN8JHE1"/>
<evidence type="ECO:0000313" key="19">
    <source>
        <dbReference type="EMBL" id="KAK6174304.1"/>
    </source>
</evidence>
<sequence length="1149" mass="130547">MTKKKPIDNAVLSVYLVQCYVFLSLCGSVLSMDRMYYIAAVELDWNYVPHGQALVEDPMDKSYKQFAETTDERIGGVYKKAMYKRYTDESFTEEIPSPAWQGIFGPTLKGEDGDRIVIKFKNMASRPYSMHPHGVHYDKKHEGALYLDKTSGKPKYDDEVPVGDTHTYIWLVEGEFVPTVDDPACIPWAYHSHGYNVMADTNAGLIGMLVTCKAGSLDEDGKRKDMDREFPVLMKAFNENQSWYFRENMKKCYSETACNHLNKIRDLPFDHSNRMHSINGYMLGNLPPFQACVGDRVVWYVVGFGGERDVHSFSVEGEAYTTRHRRITAEEIIAATFISATMTLTKPGKRLVYCAVNDHYEDGMREYLNVDQCGVENLDDDTNLDGRTRSYKLMIIEDTWDYAPSGYNRFSGRTLVEEWSIEAQYYAGRADRIGSQYKKALFREPTDDSFTEAKARKVSEDSLGILGPFIKMEVGEILEVEVMNKATRAYSFYPTGLRMVGVDFNNRDTGDFVTVPIQPGEKYTYKFYVPDHMGPTHADPDCVTYTYTSMVDKVKDVNSGLIGPLVVCKKGSLDENNKQNDMDHEVALYFSNIDENLSWYIWENINTYCIPDRVWYLDPGFMASNVKMTVNGRAFANLKGIEFCLGNKVTFHIFAKGSEFDIHSIYFHGLNFAFYRTTRDTLKLFPGTTATIETTVTRPGIWAIACRNNFHYTRGMTATYEVKDCGGFYQTLKKPFMPRHTRRYFIGAVEVLWEYAPSKTSPITGESLTKKWSPSEIFVKDNDRYIGTKYYKAVYKEFTDSSFEHEVVRTGNDEHLGYLGPMIRAEQGDMVEIVFKNMASRPYSIHAHLVSTDKNNEGSLYFDKTSYKDDDRVPPGGFHVYRWEVKRGPSEGDPDCIASLYYSAVNAARDAYSGLTGPLVICRPGLMGDNSRRQDVAREFFLLFSATNESMSWYFPKNVREFAPSRMDNGRIRNDRLFLRHNLKHSINGFIYQTVPGLEMNQGDRVAWYFAGFGATMDVHSVHFHGNGLIEENDGSHIMDVLNVYQETSASGTMVADNPGQWLLHCHVSEHLAAGMETTYMVHSSRAYSSADMVGGSSNAASSNHGSWDNNHDQQHIDNDQSHDHDQNQHINAGATEGDGAVCVPSRKK</sequence>
<keyword evidence="7" id="KW-0732">Signal</keyword>
<evidence type="ECO:0000256" key="3">
    <source>
        <dbReference type="ARBA" id="ARBA00010609"/>
    </source>
</evidence>
<dbReference type="InterPro" id="IPR033138">
    <property type="entry name" value="Cu_oxidase_CS"/>
</dbReference>
<feature type="region of interest" description="Disordered" evidence="15">
    <location>
        <begin position="1094"/>
        <end position="1149"/>
    </location>
</feature>
<feature type="domain" description="Plastocyanin-like" evidence="17">
    <location>
        <begin position="631"/>
        <end position="723"/>
    </location>
</feature>
<dbReference type="InterPro" id="IPR011706">
    <property type="entry name" value="Cu-oxidase_C"/>
</dbReference>
<evidence type="ECO:0000256" key="11">
    <source>
        <dbReference type="ARBA" id="ARBA00023065"/>
    </source>
</evidence>
<evidence type="ECO:0000256" key="4">
    <source>
        <dbReference type="ARBA" id="ARBA00022448"/>
    </source>
</evidence>
<comment type="caution">
    <text evidence="19">The sequence shown here is derived from an EMBL/GenBank/DDBJ whole genome shotgun (WGS) entry which is preliminary data.</text>
</comment>
<reference evidence="19 20" key="1">
    <citation type="submission" date="2024-01" db="EMBL/GenBank/DDBJ databases">
        <title>The genome of the rayed Mediterranean limpet Patella caerulea (Linnaeus, 1758).</title>
        <authorList>
            <person name="Anh-Thu Weber A."/>
            <person name="Halstead-Nussloch G."/>
        </authorList>
    </citation>
    <scope>NUCLEOTIDE SEQUENCE [LARGE SCALE GENOMIC DNA]</scope>
    <source>
        <strain evidence="19">AATW-2023a</strain>
        <tissue evidence="19">Whole specimen</tissue>
    </source>
</reference>
<keyword evidence="5 16" id="KW-0812">Transmembrane</keyword>
<comment type="cofactor">
    <cofactor evidence="1">
        <name>Cu cation</name>
        <dbReference type="ChEBI" id="CHEBI:23378"/>
    </cofactor>
</comment>
<evidence type="ECO:0000256" key="7">
    <source>
        <dbReference type="ARBA" id="ARBA00022729"/>
    </source>
</evidence>
<evidence type="ECO:0000256" key="1">
    <source>
        <dbReference type="ARBA" id="ARBA00001935"/>
    </source>
</evidence>
<evidence type="ECO:0000256" key="2">
    <source>
        <dbReference type="ARBA" id="ARBA00004167"/>
    </source>
</evidence>
<keyword evidence="14" id="KW-0325">Glycoprotein</keyword>
<keyword evidence="11" id="KW-0406">Ion transport</keyword>
<dbReference type="GO" id="GO:0016491">
    <property type="term" value="F:oxidoreductase activity"/>
    <property type="evidence" value="ECO:0007669"/>
    <property type="project" value="UniProtKB-KW"/>
</dbReference>
<gene>
    <name evidence="19" type="ORF">SNE40_017612</name>
</gene>
<evidence type="ECO:0000256" key="6">
    <source>
        <dbReference type="ARBA" id="ARBA00022723"/>
    </source>
</evidence>
<feature type="domain" description="Plastocyanin-like" evidence="18">
    <location>
        <begin position="103"/>
        <end position="150"/>
    </location>
</feature>
<dbReference type="InterPro" id="IPR002355">
    <property type="entry name" value="Cu_oxidase_Cu_BS"/>
</dbReference>
<keyword evidence="13" id="KW-1015">Disulfide bond</keyword>
<feature type="compositionally biased region" description="Low complexity" evidence="15">
    <location>
        <begin position="1095"/>
        <end position="1109"/>
    </location>
</feature>
<dbReference type="PANTHER" id="PTHR11709:SF504">
    <property type="entry name" value="PLASTOCYANIN-LIKE DOMAIN-CONTAINING PROTEIN"/>
    <property type="match status" value="1"/>
</dbReference>
<evidence type="ECO:0000256" key="9">
    <source>
        <dbReference type="ARBA" id="ARBA00022989"/>
    </source>
</evidence>
<evidence type="ECO:0000256" key="10">
    <source>
        <dbReference type="ARBA" id="ARBA00023002"/>
    </source>
</evidence>
<dbReference type="PROSITE" id="PS00079">
    <property type="entry name" value="MULTICOPPER_OXIDASE1"/>
    <property type="match status" value="2"/>
</dbReference>
<dbReference type="PROSITE" id="PS00080">
    <property type="entry name" value="MULTICOPPER_OXIDASE2"/>
    <property type="match status" value="1"/>
</dbReference>
<dbReference type="SUPFAM" id="SSF49503">
    <property type="entry name" value="Cupredoxins"/>
    <property type="match status" value="6"/>
</dbReference>
<evidence type="ECO:0000256" key="13">
    <source>
        <dbReference type="ARBA" id="ARBA00023157"/>
    </source>
</evidence>
<feature type="domain" description="Plastocyanin-like" evidence="18">
    <location>
        <begin position="465"/>
        <end position="568"/>
    </location>
</feature>
<dbReference type="InterPro" id="IPR045087">
    <property type="entry name" value="Cu-oxidase_fam"/>
</dbReference>
<dbReference type="Proteomes" id="UP001347796">
    <property type="component" value="Unassembled WGS sequence"/>
</dbReference>
<keyword evidence="12 16" id="KW-0472">Membrane</keyword>
<keyword evidence="8" id="KW-0677">Repeat</keyword>
<dbReference type="GO" id="GO:0005886">
    <property type="term" value="C:plasma membrane"/>
    <property type="evidence" value="ECO:0007669"/>
    <property type="project" value="TreeGrafter"/>
</dbReference>
<feature type="domain" description="Plastocyanin-like" evidence="18">
    <location>
        <begin position="818"/>
        <end position="922"/>
    </location>
</feature>
<dbReference type="GO" id="GO:0006826">
    <property type="term" value="P:iron ion transport"/>
    <property type="evidence" value="ECO:0007669"/>
    <property type="project" value="TreeGrafter"/>
</dbReference>
<feature type="domain" description="Plastocyanin-like" evidence="17">
    <location>
        <begin position="991"/>
        <end position="1083"/>
    </location>
</feature>
<evidence type="ECO:0000259" key="18">
    <source>
        <dbReference type="Pfam" id="PF07732"/>
    </source>
</evidence>
<dbReference type="PANTHER" id="PTHR11709">
    <property type="entry name" value="MULTI-COPPER OXIDASE"/>
    <property type="match status" value="1"/>
</dbReference>
<dbReference type="InterPro" id="IPR008972">
    <property type="entry name" value="Cupredoxin"/>
</dbReference>
<feature type="transmembrane region" description="Helical" evidence="16">
    <location>
        <begin position="12"/>
        <end position="32"/>
    </location>
</feature>
<dbReference type="FunFam" id="2.60.40.420:FF:000002">
    <property type="entry name" value="Hephaestin like 1"/>
    <property type="match status" value="3"/>
</dbReference>
<keyword evidence="10" id="KW-0560">Oxidoreductase</keyword>
<name>A0AAN8JHE1_PATCE</name>
<dbReference type="Pfam" id="PF07731">
    <property type="entry name" value="Cu-oxidase_2"/>
    <property type="match status" value="2"/>
</dbReference>
<dbReference type="EMBL" id="JAZGQO010000011">
    <property type="protein sequence ID" value="KAK6174304.1"/>
    <property type="molecule type" value="Genomic_DNA"/>
</dbReference>
<accession>A0AAN8JHE1</accession>
<comment type="similarity">
    <text evidence="3">Belongs to the multicopper oxidase family.</text>
</comment>
<dbReference type="InterPro" id="IPR011707">
    <property type="entry name" value="Cu-oxidase-like_N"/>
</dbReference>
<protein>
    <submittedName>
        <fullName evidence="19">Uncharacterized protein</fullName>
    </submittedName>
</protein>
<dbReference type="Gene3D" id="2.60.40.420">
    <property type="entry name" value="Cupredoxins - blue copper proteins"/>
    <property type="match status" value="4"/>
</dbReference>
<dbReference type="GO" id="GO:0005507">
    <property type="term" value="F:copper ion binding"/>
    <property type="evidence" value="ECO:0007669"/>
    <property type="project" value="InterPro"/>
</dbReference>
<evidence type="ECO:0000256" key="14">
    <source>
        <dbReference type="ARBA" id="ARBA00023180"/>
    </source>
</evidence>
<comment type="subcellular location">
    <subcellularLocation>
        <location evidence="2">Membrane</location>
        <topology evidence="2">Single-pass membrane protein</topology>
    </subcellularLocation>
</comment>
<feature type="compositionally biased region" description="Basic and acidic residues" evidence="15">
    <location>
        <begin position="1110"/>
        <end position="1128"/>
    </location>
</feature>
<dbReference type="Pfam" id="PF07732">
    <property type="entry name" value="Cu-oxidase_3"/>
    <property type="match status" value="3"/>
</dbReference>
<keyword evidence="4" id="KW-0813">Transport</keyword>
<keyword evidence="20" id="KW-1185">Reference proteome</keyword>
<evidence type="ECO:0000256" key="5">
    <source>
        <dbReference type="ARBA" id="ARBA00022692"/>
    </source>
</evidence>
<evidence type="ECO:0000259" key="17">
    <source>
        <dbReference type="Pfam" id="PF07731"/>
    </source>
</evidence>
<evidence type="ECO:0000256" key="15">
    <source>
        <dbReference type="SAM" id="MobiDB-lite"/>
    </source>
</evidence>
<keyword evidence="9 16" id="KW-1133">Transmembrane helix</keyword>
<evidence type="ECO:0000256" key="12">
    <source>
        <dbReference type="ARBA" id="ARBA00023136"/>
    </source>
</evidence>
<evidence type="ECO:0000313" key="20">
    <source>
        <dbReference type="Proteomes" id="UP001347796"/>
    </source>
</evidence>
<keyword evidence="6" id="KW-0479">Metal-binding</keyword>